<dbReference type="HOGENOM" id="CLU_033079_0_0_1"/>
<dbReference type="EMBL" id="GL945431">
    <property type="protein sequence ID" value="EGO27354.1"/>
    <property type="molecule type" value="Genomic_DNA"/>
</dbReference>
<feature type="domain" description="C2H2-type" evidence="6">
    <location>
        <begin position="386"/>
        <end position="415"/>
    </location>
</feature>
<dbReference type="PANTHER" id="PTHR23235:SF120">
    <property type="entry name" value="KRUPPEL-LIKE FACTOR 15"/>
    <property type="match status" value="1"/>
</dbReference>
<reference evidence="7" key="1">
    <citation type="submission" date="2011-04" db="EMBL/GenBank/DDBJ databases">
        <title>Evolution of plant cell wall degrading machinery underlies the functional diversity of forest fungi.</title>
        <authorList>
            <consortium name="US DOE Joint Genome Institute (JGI-PGF)"/>
            <person name="Eastwood D.C."/>
            <person name="Floudas D."/>
            <person name="Binder M."/>
            <person name="Majcherczyk A."/>
            <person name="Schneider P."/>
            <person name="Aerts A."/>
            <person name="Asiegbu F.O."/>
            <person name="Baker S.E."/>
            <person name="Barry K."/>
            <person name="Bendiksby M."/>
            <person name="Blumentritt M."/>
            <person name="Coutinho P.M."/>
            <person name="Cullen D."/>
            <person name="Cullen D."/>
            <person name="Gathman A."/>
            <person name="Goodell B."/>
            <person name="Henrissat B."/>
            <person name="Ihrmark K."/>
            <person name="Kauserud H."/>
            <person name="Kohler A."/>
            <person name="LaButti K."/>
            <person name="Lapidus A."/>
            <person name="Lavin J.L."/>
            <person name="Lee Y.-H."/>
            <person name="Lindquist E."/>
            <person name="Lilly W."/>
            <person name="Lucas S."/>
            <person name="Morin E."/>
            <person name="Murat C."/>
            <person name="Oguiza J.A."/>
            <person name="Park J."/>
            <person name="Pisabarro A.G."/>
            <person name="Riley R."/>
            <person name="Rosling A."/>
            <person name="Salamov A."/>
            <person name="Schmidt O."/>
            <person name="Schmutz J."/>
            <person name="Skrede I."/>
            <person name="Stenlid J."/>
            <person name="Wiebenga A."/>
            <person name="Xie X."/>
            <person name="Kues U."/>
            <person name="Hibbett D.S."/>
            <person name="Hoffmeister D."/>
            <person name="Hogberg N."/>
            <person name="Martin F."/>
            <person name="Grigoriev I.V."/>
            <person name="Watkinson S.C."/>
        </authorList>
    </citation>
    <scope>NUCLEOTIDE SEQUENCE</scope>
    <source>
        <strain evidence="7">S7.9</strain>
    </source>
</reference>
<protein>
    <recommendedName>
        <fullName evidence="6">C2H2-type domain-containing protein</fullName>
    </recommendedName>
</protein>
<feature type="domain" description="C2H2-type" evidence="6">
    <location>
        <begin position="416"/>
        <end position="443"/>
    </location>
</feature>
<dbReference type="SUPFAM" id="SSF57667">
    <property type="entry name" value="beta-beta-alpha zinc fingers"/>
    <property type="match status" value="1"/>
</dbReference>
<keyword evidence="2 4" id="KW-0863">Zinc-finger</keyword>
<dbReference type="Proteomes" id="UP000008064">
    <property type="component" value="Unassembled WGS sequence"/>
</dbReference>
<evidence type="ECO:0000256" key="2">
    <source>
        <dbReference type="ARBA" id="ARBA00022771"/>
    </source>
</evidence>
<dbReference type="InterPro" id="IPR036236">
    <property type="entry name" value="Znf_C2H2_sf"/>
</dbReference>
<evidence type="ECO:0000259" key="6">
    <source>
        <dbReference type="PROSITE" id="PS50157"/>
    </source>
</evidence>
<feature type="compositionally biased region" description="Polar residues" evidence="5">
    <location>
        <begin position="115"/>
        <end position="139"/>
    </location>
</feature>
<organism>
    <name type="scientific">Serpula lacrymans var. lacrymans (strain S7.9)</name>
    <name type="common">Dry rot fungus</name>
    <dbReference type="NCBI Taxonomy" id="578457"/>
    <lineage>
        <taxon>Eukaryota</taxon>
        <taxon>Fungi</taxon>
        <taxon>Dikarya</taxon>
        <taxon>Basidiomycota</taxon>
        <taxon>Agaricomycotina</taxon>
        <taxon>Agaricomycetes</taxon>
        <taxon>Agaricomycetidae</taxon>
        <taxon>Boletales</taxon>
        <taxon>Coniophorineae</taxon>
        <taxon>Serpulaceae</taxon>
        <taxon>Serpula</taxon>
    </lineage>
</organism>
<dbReference type="GeneID" id="18814506"/>
<keyword evidence="3" id="KW-0862">Zinc</keyword>
<dbReference type="InterPro" id="IPR013087">
    <property type="entry name" value="Znf_C2H2_type"/>
</dbReference>
<feature type="region of interest" description="Disordered" evidence="5">
    <location>
        <begin position="466"/>
        <end position="487"/>
    </location>
</feature>
<dbReference type="GO" id="GO:0008270">
    <property type="term" value="F:zinc ion binding"/>
    <property type="evidence" value="ECO:0007669"/>
    <property type="project" value="UniProtKB-KW"/>
</dbReference>
<dbReference type="SMART" id="SM00355">
    <property type="entry name" value="ZnF_C2H2"/>
    <property type="match status" value="3"/>
</dbReference>
<dbReference type="GO" id="GO:0000981">
    <property type="term" value="F:DNA-binding transcription factor activity, RNA polymerase II-specific"/>
    <property type="evidence" value="ECO:0007669"/>
    <property type="project" value="TreeGrafter"/>
</dbReference>
<proteinExistence type="predicted"/>
<dbReference type="Gene3D" id="3.30.160.60">
    <property type="entry name" value="Classic Zinc Finger"/>
    <property type="match status" value="2"/>
</dbReference>
<keyword evidence="1" id="KW-0479">Metal-binding</keyword>
<gene>
    <name evidence="7" type="ORF">SERLADRAFT_435128</name>
</gene>
<dbReference type="PROSITE" id="PS00028">
    <property type="entry name" value="ZINC_FINGER_C2H2_1"/>
    <property type="match status" value="1"/>
</dbReference>
<evidence type="ECO:0000256" key="5">
    <source>
        <dbReference type="SAM" id="MobiDB-lite"/>
    </source>
</evidence>
<dbReference type="OrthoDB" id="8117402at2759"/>
<dbReference type="PROSITE" id="PS50157">
    <property type="entry name" value="ZINC_FINGER_C2H2_2"/>
    <property type="match status" value="2"/>
</dbReference>
<dbReference type="AlphaFoldDB" id="F8NMA4"/>
<dbReference type="GO" id="GO:0000978">
    <property type="term" value="F:RNA polymerase II cis-regulatory region sequence-specific DNA binding"/>
    <property type="evidence" value="ECO:0007669"/>
    <property type="project" value="TreeGrafter"/>
</dbReference>
<dbReference type="PANTHER" id="PTHR23235">
    <property type="entry name" value="KRUEPPEL-LIKE TRANSCRIPTION FACTOR"/>
    <property type="match status" value="1"/>
</dbReference>
<dbReference type="KEGG" id="sla:SERLADRAFT_435128"/>
<feature type="region of interest" description="Disordered" evidence="5">
    <location>
        <begin position="112"/>
        <end position="139"/>
    </location>
</feature>
<evidence type="ECO:0000256" key="4">
    <source>
        <dbReference type="PROSITE-ProRule" id="PRU00042"/>
    </source>
</evidence>
<dbReference type="RefSeq" id="XP_007315445.1">
    <property type="nucleotide sequence ID" value="XM_007315383.1"/>
</dbReference>
<evidence type="ECO:0000256" key="1">
    <source>
        <dbReference type="ARBA" id="ARBA00022723"/>
    </source>
</evidence>
<evidence type="ECO:0000313" key="7">
    <source>
        <dbReference type="EMBL" id="EGO27354.1"/>
    </source>
</evidence>
<name>F8NMA4_SERL9</name>
<evidence type="ECO:0000256" key="3">
    <source>
        <dbReference type="ARBA" id="ARBA00022833"/>
    </source>
</evidence>
<accession>F8NMA4</accession>
<sequence length="487" mass="54236">MDSDFQSNVANFDNSSFSNTRSILTGLGITYGNLSEATQNMSLLDISNRQEVISSSDVAVVKCYMKRSASKDSFSSSSDFSPTTFWASDNDSGSTHERLEGVSEALQRHLGVRSPLSQTRASSYSPWNKHTFADSTDSTASERNVSRALALHDTPNHCNAPGIFADVNMFSMAALEQENNIGVNPMDTVGQLPDSVVSNDMTVDSVQAVQIHPLPPLSPHCSPRLSIRDKEVSFSEVIKDIVAILSNSVKDETLQKSDLNGTKASPAHRIELDKQMESAAAVISNAQIDPRLLSASMQGNDFPSSGVLPPHETFQTNGGQLPLKMDTYDPSCHSPILNAHLGIGLDELIFRADRYRMRHPGEEVDKQWLMHFAGKLSERGELLDEFRCYVAGCEQKNKRRDHILVHIGAHIDQRPFQCAVCPMRFLRKNECKRHEASHTGYKPYTCMICLEDKSFARQDLLKRHLKRTHSIGSKDDGRRPRKKMRVD</sequence>